<sequence>MVGQPVFSVSFKRKDNAETMGCSSTVKAAPDKSIDTSLLFHRFLVLSRTGDLSLEDVIKYELSPFPPSLFEDNDILRKADKPQLARALIAHCNNTPSCESTSDAIPQTERYVLDGGSLLHKLKWKSRDTYGNIAKSYAYYTNKHYGSVTVVFDG</sequence>
<organism evidence="1 2">
    <name type="scientific">Holothuria leucospilota</name>
    <name type="common">Black long sea cucumber</name>
    <name type="synonym">Mertensiothuria leucospilota</name>
    <dbReference type="NCBI Taxonomy" id="206669"/>
    <lineage>
        <taxon>Eukaryota</taxon>
        <taxon>Metazoa</taxon>
        <taxon>Echinodermata</taxon>
        <taxon>Eleutherozoa</taxon>
        <taxon>Echinozoa</taxon>
        <taxon>Holothuroidea</taxon>
        <taxon>Aspidochirotacea</taxon>
        <taxon>Aspidochirotida</taxon>
        <taxon>Holothuriidae</taxon>
        <taxon>Holothuria</taxon>
    </lineage>
</organism>
<proteinExistence type="predicted"/>
<accession>A0A9Q1CD53</accession>
<keyword evidence="2" id="KW-1185">Reference proteome</keyword>
<dbReference type="AlphaFoldDB" id="A0A9Q1CD53"/>
<reference evidence="1" key="1">
    <citation type="submission" date="2021-10" db="EMBL/GenBank/DDBJ databases">
        <title>Tropical sea cucumber genome reveals ecological adaptation and Cuvierian tubules defense mechanism.</title>
        <authorList>
            <person name="Chen T."/>
        </authorList>
    </citation>
    <scope>NUCLEOTIDE SEQUENCE</scope>
    <source>
        <strain evidence="1">Nanhai2018</strain>
        <tissue evidence="1">Muscle</tissue>
    </source>
</reference>
<comment type="caution">
    <text evidence="1">The sequence shown here is derived from an EMBL/GenBank/DDBJ whole genome shotgun (WGS) entry which is preliminary data.</text>
</comment>
<dbReference type="Proteomes" id="UP001152320">
    <property type="component" value="Chromosome 5"/>
</dbReference>
<evidence type="ECO:0000313" key="1">
    <source>
        <dbReference type="EMBL" id="KAJ8042474.1"/>
    </source>
</evidence>
<name>A0A9Q1CD53_HOLLE</name>
<protein>
    <submittedName>
        <fullName evidence="1">Uncharacterized protein</fullName>
    </submittedName>
</protein>
<dbReference type="OrthoDB" id="6753017at2759"/>
<evidence type="ECO:0000313" key="2">
    <source>
        <dbReference type="Proteomes" id="UP001152320"/>
    </source>
</evidence>
<dbReference type="EMBL" id="JAIZAY010000005">
    <property type="protein sequence ID" value="KAJ8042474.1"/>
    <property type="molecule type" value="Genomic_DNA"/>
</dbReference>
<gene>
    <name evidence="1" type="ORF">HOLleu_13539</name>
</gene>